<dbReference type="Gene3D" id="1.10.10.60">
    <property type="entry name" value="Homeodomain-like"/>
    <property type="match status" value="1"/>
</dbReference>
<feature type="modified residue" description="4-aspartylphosphate" evidence="5">
    <location>
        <position position="51"/>
    </location>
</feature>
<dbReference type="OrthoDB" id="9803970at2"/>
<dbReference type="SMART" id="SM00382">
    <property type="entry name" value="AAA"/>
    <property type="match status" value="1"/>
</dbReference>
<dbReference type="PROSITE" id="PS50045">
    <property type="entry name" value="SIGMA54_INTERACT_4"/>
    <property type="match status" value="1"/>
</dbReference>
<dbReference type="CDD" id="cd00009">
    <property type="entry name" value="AAA"/>
    <property type="match status" value="1"/>
</dbReference>
<dbReference type="CDD" id="cd00156">
    <property type="entry name" value="REC"/>
    <property type="match status" value="1"/>
</dbReference>
<dbReference type="Gene3D" id="3.40.50.300">
    <property type="entry name" value="P-loop containing nucleotide triphosphate hydrolases"/>
    <property type="match status" value="1"/>
</dbReference>
<feature type="domain" description="Sigma-54 factor interaction" evidence="6">
    <location>
        <begin position="140"/>
        <end position="369"/>
    </location>
</feature>
<dbReference type="InterPro" id="IPR002197">
    <property type="entry name" value="HTH_Fis"/>
</dbReference>
<evidence type="ECO:0000313" key="8">
    <source>
        <dbReference type="EMBL" id="QAR32639.1"/>
    </source>
</evidence>
<accession>A0A410JX32</accession>
<dbReference type="KEGG" id="gtl:EP073_04210"/>
<keyword evidence="4" id="KW-0804">Transcription</keyword>
<evidence type="ECO:0000256" key="4">
    <source>
        <dbReference type="ARBA" id="ARBA00023163"/>
    </source>
</evidence>
<dbReference type="SMART" id="SM00448">
    <property type="entry name" value="REC"/>
    <property type="match status" value="1"/>
</dbReference>
<evidence type="ECO:0000259" key="6">
    <source>
        <dbReference type="PROSITE" id="PS50045"/>
    </source>
</evidence>
<evidence type="ECO:0000256" key="5">
    <source>
        <dbReference type="PROSITE-ProRule" id="PRU00169"/>
    </source>
</evidence>
<name>A0A410JX32_9BACT</name>
<dbReference type="SUPFAM" id="SSF52172">
    <property type="entry name" value="CheY-like"/>
    <property type="match status" value="1"/>
</dbReference>
<dbReference type="GO" id="GO:0006355">
    <property type="term" value="P:regulation of DNA-templated transcription"/>
    <property type="evidence" value="ECO:0007669"/>
    <property type="project" value="InterPro"/>
</dbReference>
<keyword evidence="1" id="KW-0547">Nucleotide-binding</keyword>
<dbReference type="Pfam" id="PF00072">
    <property type="entry name" value="Response_reg"/>
    <property type="match status" value="1"/>
</dbReference>
<sequence>MKKILIIDDDTSLCYGMKRVLSGRYSVSTVSSSEEAFEHLGNGSFSLILLDYRLGSENGLEVLEKIKELSRTVPVVMLTAFGTSDTVLDSFKLGAADFLVKPVDYEELTDCIEKYARPEKISCGEDALPVEELGETGSAFVGSSRKIRDVFKLIATVANSNTPVFITGESGTGKELIAGLVHERSHRRDKPFVVINCAAIPRELLESELFGYVKGAFTGAHQDRTGKFEAAHTGTLFLDEIGELPVELQSKMLRVLQNGTIERLGSNKSVHVDVRIVSATNRNIAELIAAGEFRSDLFYRLNVVDIKLPPLRERTDDIPPLAAFFAAKYSLEAGKSICCIDREVVDIFRAYSWPGNIREMQNVIKKAVILSSSNRITESDIQLAGQEAEKPESSSAAVWEYFFAKFPSDTLNSSVEELEKILIEKSLLKNSNHLTHTAEELGITRVTLNAKMKKYGINI</sequence>
<dbReference type="RefSeq" id="WP_128465926.1">
    <property type="nucleotide sequence ID" value="NZ_CP035108.1"/>
</dbReference>
<dbReference type="InterPro" id="IPR001789">
    <property type="entry name" value="Sig_transdc_resp-reg_receiver"/>
</dbReference>
<dbReference type="SUPFAM" id="SSF46689">
    <property type="entry name" value="Homeodomain-like"/>
    <property type="match status" value="1"/>
</dbReference>
<dbReference type="InterPro" id="IPR011006">
    <property type="entry name" value="CheY-like_superfamily"/>
</dbReference>
<dbReference type="Gene3D" id="1.10.8.60">
    <property type="match status" value="1"/>
</dbReference>
<dbReference type="InterPro" id="IPR025662">
    <property type="entry name" value="Sigma_54_int_dom_ATP-bd_1"/>
</dbReference>
<dbReference type="GO" id="GO:0000160">
    <property type="term" value="P:phosphorelay signal transduction system"/>
    <property type="evidence" value="ECO:0007669"/>
    <property type="project" value="InterPro"/>
</dbReference>
<dbReference type="FunFam" id="3.40.50.300:FF:000006">
    <property type="entry name" value="DNA-binding transcriptional regulator NtrC"/>
    <property type="match status" value="1"/>
</dbReference>
<dbReference type="InterPro" id="IPR003593">
    <property type="entry name" value="AAA+_ATPase"/>
</dbReference>
<dbReference type="Gene3D" id="3.40.50.2300">
    <property type="match status" value="1"/>
</dbReference>
<keyword evidence="5" id="KW-0597">Phosphoprotein</keyword>
<keyword evidence="2" id="KW-0067">ATP-binding</keyword>
<reference evidence="8 9" key="1">
    <citation type="submission" date="2019-01" db="EMBL/GenBank/DDBJ databases">
        <title>Geovibrio thiophilus DSM 11263, complete genome.</title>
        <authorList>
            <person name="Spring S."/>
            <person name="Bunk B."/>
            <person name="Sproer C."/>
        </authorList>
    </citation>
    <scope>NUCLEOTIDE SEQUENCE [LARGE SCALE GENOMIC DNA]</scope>
    <source>
        <strain evidence="8 9">DSM 11263</strain>
    </source>
</reference>
<evidence type="ECO:0000313" key="9">
    <source>
        <dbReference type="Proteomes" id="UP000287502"/>
    </source>
</evidence>
<dbReference type="InterPro" id="IPR025943">
    <property type="entry name" value="Sigma_54_int_dom_ATP-bd_2"/>
</dbReference>
<dbReference type="AlphaFoldDB" id="A0A410JX32"/>
<dbReference type="Proteomes" id="UP000287502">
    <property type="component" value="Chromosome"/>
</dbReference>
<dbReference type="Pfam" id="PF02954">
    <property type="entry name" value="HTH_8"/>
    <property type="match status" value="1"/>
</dbReference>
<dbReference type="PROSITE" id="PS50110">
    <property type="entry name" value="RESPONSE_REGULATORY"/>
    <property type="match status" value="1"/>
</dbReference>
<dbReference type="Pfam" id="PF25601">
    <property type="entry name" value="AAA_lid_14"/>
    <property type="match status" value="1"/>
</dbReference>
<evidence type="ECO:0000256" key="1">
    <source>
        <dbReference type="ARBA" id="ARBA00022741"/>
    </source>
</evidence>
<dbReference type="InterPro" id="IPR009057">
    <property type="entry name" value="Homeodomain-like_sf"/>
</dbReference>
<dbReference type="SUPFAM" id="SSF52540">
    <property type="entry name" value="P-loop containing nucleoside triphosphate hydrolases"/>
    <property type="match status" value="1"/>
</dbReference>
<organism evidence="8 9">
    <name type="scientific">Geovibrio thiophilus</name>
    <dbReference type="NCBI Taxonomy" id="139438"/>
    <lineage>
        <taxon>Bacteria</taxon>
        <taxon>Pseudomonadati</taxon>
        <taxon>Deferribacterota</taxon>
        <taxon>Deferribacteres</taxon>
        <taxon>Deferribacterales</taxon>
        <taxon>Geovibrionaceae</taxon>
        <taxon>Geovibrio</taxon>
    </lineage>
</organism>
<dbReference type="PANTHER" id="PTHR32071">
    <property type="entry name" value="TRANSCRIPTIONAL REGULATORY PROTEIN"/>
    <property type="match status" value="1"/>
</dbReference>
<feature type="domain" description="Response regulatory" evidence="7">
    <location>
        <begin position="3"/>
        <end position="116"/>
    </location>
</feature>
<dbReference type="PROSITE" id="PS00675">
    <property type="entry name" value="SIGMA54_INTERACT_1"/>
    <property type="match status" value="1"/>
</dbReference>
<dbReference type="GO" id="GO:0043565">
    <property type="term" value="F:sequence-specific DNA binding"/>
    <property type="evidence" value="ECO:0007669"/>
    <property type="project" value="InterPro"/>
</dbReference>
<gene>
    <name evidence="8" type="ORF">EP073_04210</name>
</gene>
<evidence type="ECO:0000259" key="7">
    <source>
        <dbReference type="PROSITE" id="PS50110"/>
    </source>
</evidence>
<dbReference type="EMBL" id="CP035108">
    <property type="protein sequence ID" value="QAR32639.1"/>
    <property type="molecule type" value="Genomic_DNA"/>
</dbReference>
<dbReference type="PRINTS" id="PR01590">
    <property type="entry name" value="HTHFIS"/>
</dbReference>
<dbReference type="InterPro" id="IPR027417">
    <property type="entry name" value="P-loop_NTPase"/>
</dbReference>
<dbReference type="PROSITE" id="PS00676">
    <property type="entry name" value="SIGMA54_INTERACT_2"/>
    <property type="match status" value="1"/>
</dbReference>
<dbReference type="InterPro" id="IPR002078">
    <property type="entry name" value="Sigma_54_int"/>
</dbReference>
<evidence type="ECO:0000256" key="3">
    <source>
        <dbReference type="ARBA" id="ARBA00023015"/>
    </source>
</evidence>
<dbReference type="InterPro" id="IPR058031">
    <property type="entry name" value="AAA_lid_NorR"/>
</dbReference>
<dbReference type="Pfam" id="PF00158">
    <property type="entry name" value="Sigma54_activat"/>
    <property type="match status" value="1"/>
</dbReference>
<keyword evidence="3" id="KW-0805">Transcription regulation</keyword>
<proteinExistence type="predicted"/>
<protein>
    <submittedName>
        <fullName evidence="8">Sigma-54-dependent Fis family transcriptional regulator</fullName>
    </submittedName>
</protein>
<keyword evidence="9" id="KW-1185">Reference proteome</keyword>
<evidence type="ECO:0000256" key="2">
    <source>
        <dbReference type="ARBA" id="ARBA00022840"/>
    </source>
</evidence>
<dbReference type="GO" id="GO:0005524">
    <property type="term" value="F:ATP binding"/>
    <property type="evidence" value="ECO:0007669"/>
    <property type="project" value="UniProtKB-KW"/>
</dbReference>